<organism evidence="3 4">
    <name type="scientific">Nonomuraea coxensis DSM 45129</name>
    <dbReference type="NCBI Taxonomy" id="1122611"/>
    <lineage>
        <taxon>Bacteria</taxon>
        <taxon>Bacillati</taxon>
        <taxon>Actinomycetota</taxon>
        <taxon>Actinomycetes</taxon>
        <taxon>Streptosporangiales</taxon>
        <taxon>Streptosporangiaceae</taxon>
        <taxon>Nonomuraea</taxon>
    </lineage>
</organism>
<accession>A0ABX8U4G8</accession>
<dbReference type="InterPro" id="IPR036890">
    <property type="entry name" value="HATPase_C_sf"/>
</dbReference>
<evidence type="ECO:0000256" key="1">
    <source>
        <dbReference type="ARBA" id="ARBA00022527"/>
    </source>
</evidence>
<gene>
    <name evidence="3" type="ORF">Nocox_24500</name>
</gene>
<sequence length="136" mass="15081">MSESPPPDTPPPGPQALLAREFDRHTLVRLRHEVERACRGRGLTGLTLYRFVVAVNEITTNAVRHGGGHGRLSLWQQGRRLYCRVLDQGPGGAAEPRLPPPDHPRGRGLWLARNNVERFTLHSDTHGTTVVLETSS</sequence>
<keyword evidence="1" id="KW-0808">Transferase</keyword>
<dbReference type="Gene3D" id="3.30.565.10">
    <property type="entry name" value="Histidine kinase-like ATPase, C-terminal domain"/>
    <property type="match status" value="1"/>
</dbReference>
<dbReference type="PANTHER" id="PTHR35526:SF3">
    <property type="entry name" value="ANTI-SIGMA-F FACTOR RSBW"/>
    <property type="match status" value="1"/>
</dbReference>
<dbReference type="RefSeq" id="WP_020540143.1">
    <property type="nucleotide sequence ID" value="NZ_CP068985.1"/>
</dbReference>
<keyword evidence="4" id="KW-1185">Reference proteome</keyword>
<dbReference type="SUPFAM" id="SSF55874">
    <property type="entry name" value="ATPase domain of HSP90 chaperone/DNA topoisomerase II/histidine kinase"/>
    <property type="match status" value="1"/>
</dbReference>
<dbReference type="CDD" id="cd16936">
    <property type="entry name" value="HATPase_RsbW-like"/>
    <property type="match status" value="1"/>
</dbReference>
<dbReference type="InterPro" id="IPR050267">
    <property type="entry name" value="Anti-sigma-factor_SerPK"/>
</dbReference>
<protein>
    <recommendedName>
        <fullName evidence="2">Histidine kinase/HSP90-like ATPase domain-containing protein</fullName>
    </recommendedName>
</protein>
<feature type="domain" description="Histidine kinase/HSP90-like ATPase" evidence="2">
    <location>
        <begin position="26"/>
        <end position="132"/>
    </location>
</feature>
<keyword evidence="1" id="KW-0418">Kinase</keyword>
<reference evidence="3 4" key="1">
    <citation type="journal article" date="2021" name="ACS Chem. Biol.">
        <title>Genomic-Led Discovery of a Novel Glycopeptide Antibiotic by Nonomuraea coxensis DSM 45129.</title>
        <authorList>
            <person name="Yushchuk O."/>
            <person name="Vior N.M."/>
            <person name="Andreo-Vidal A."/>
            <person name="Berini F."/>
            <person name="Ruckert C."/>
            <person name="Busche T."/>
            <person name="Binda E."/>
            <person name="Kalinowski J."/>
            <person name="Truman A.W."/>
            <person name="Marinelli F."/>
        </authorList>
    </citation>
    <scope>NUCLEOTIDE SEQUENCE [LARGE SCALE GENOMIC DNA]</scope>
    <source>
        <strain evidence="3 4">DSM 45129</strain>
    </source>
</reference>
<evidence type="ECO:0000313" key="3">
    <source>
        <dbReference type="EMBL" id="QYC42503.1"/>
    </source>
</evidence>
<dbReference type="EMBL" id="CP068985">
    <property type="protein sequence ID" value="QYC42503.1"/>
    <property type="molecule type" value="Genomic_DNA"/>
</dbReference>
<keyword evidence="1" id="KW-0723">Serine/threonine-protein kinase</keyword>
<evidence type="ECO:0000259" key="2">
    <source>
        <dbReference type="Pfam" id="PF13581"/>
    </source>
</evidence>
<dbReference type="InterPro" id="IPR003594">
    <property type="entry name" value="HATPase_dom"/>
</dbReference>
<dbReference type="Proteomes" id="UP000824681">
    <property type="component" value="Chromosome"/>
</dbReference>
<proteinExistence type="predicted"/>
<name>A0ABX8U4G8_9ACTN</name>
<dbReference type="PANTHER" id="PTHR35526">
    <property type="entry name" value="ANTI-SIGMA-F FACTOR RSBW-RELATED"/>
    <property type="match status" value="1"/>
</dbReference>
<dbReference type="Pfam" id="PF13581">
    <property type="entry name" value="HATPase_c_2"/>
    <property type="match status" value="1"/>
</dbReference>
<evidence type="ECO:0000313" key="4">
    <source>
        <dbReference type="Proteomes" id="UP000824681"/>
    </source>
</evidence>